<reference evidence="1" key="1">
    <citation type="submission" date="2021-10" db="EMBL/GenBank/DDBJ databases">
        <authorList>
            <person name="Piombo E."/>
        </authorList>
    </citation>
    <scope>NUCLEOTIDE SEQUENCE</scope>
</reference>
<sequence length="93" mass="10204">MAACSDSWLGLAGWTPHWFRRAHLGAMRKTNGMHAWPGAANPGHGFSTFRVGYDGFRLEDRVDIADMDIGTGLVICHKRLMPSGVRLISHGAK</sequence>
<dbReference type="Proteomes" id="UP000775872">
    <property type="component" value="Unassembled WGS sequence"/>
</dbReference>
<comment type="caution">
    <text evidence="1">The sequence shown here is derived from an EMBL/GenBank/DDBJ whole genome shotgun (WGS) entry which is preliminary data.</text>
</comment>
<gene>
    <name evidence="1" type="ORF">CSOL1703_00002950</name>
</gene>
<protein>
    <submittedName>
        <fullName evidence="1">Uncharacterized protein</fullName>
    </submittedName>
</protein>
<evidence type="ECO:0000313" key="1">
    <source>
        <dbReference type="EMBL" id="CAH0037639.1"/>
    </source>
</evidence>
<evidence type="ECO:0000313" key="2">
    <source>
        <dbReference type="Proteomes" id="UP000775872"/>
    </source>
</evidence>
<dbReference type="AlphaFoldDB" id="A0A9N9YPL7"/>
<keyword evidence="2" id="KW-1185">Reference proteome</keyword>
<name>A0A9N9YPL7_9HYPO</name>
<organism evidence="1 2">
    <name type="scientific">Clonostachys solani</name>
    <dbReference type="NCBI Taxonomy" id="160281"/>
    <lineage>
        <taxon>Eukaryota</taxon>
        <taxon>Fungi</taxon>
        <taxon>Dikarya</taxon>
        <taxon>Ascomycota</taxon>
        <taxon>Pezizomycotina</taxon>
        <taxon>Sordariomycetes</taxon>
        <taxon>Hypocreomycetidae</taxon>
        <taxon>Hypocreales</taxon>
        <taxon>Bionectriaceae</taxon>
        <taxon>Clonostachys</taxon>
    </lineage>
</organism>
<dbReference type="EMBL" id="CABFOC020000002">
    <property type="protein sequence ID" value="CAH0037639.1"/>
    <property type="molecule type" value="Genomic_DNA"/>
</dbReference>
<accession>A0A9N9YPL7</accession>
<proteinExistence type="predicted"/>
<dbReference type="OrthoDB" id="10445265at2759"/>